<evidence type="ECO:0000313" key="8">
    <source>
        <dbReference type="EMBL" id="CAG9773587.1"/>
    </source>
</evidence>
<dbReference type="InterPro" id="IPR019826">
    <property type="entry name" value="Carboxylesterase_B_AS"/>
</dbReference>
<evidence type="ECO:0000259" key="7">
    <source>
        <dbReference type="Pfam" id="PF00135"/>
    </source>
</evidence>
<gene>
    <name evidence="8" type="ORF">CEUTPL_LOCUS13976</name>
</gene>
<protein>
    <recommendedName>
        <fullName evidence="6">Carboxylic ester hydrolase</fullName>
        <ecNumber evidence="6">3.1.1.-</ecNumber>
    </recommendedName>
</protein>
<dbReference type="EC" id="3.1.1.-" evidence="6"/>
<keyword evidence="2" id="KW-0719">Serine esterase</keyword>
<evidence type="ECO:0000256" key="1">
    <source>
        <dbReference type="ARBA" id="ARBA00005964"/>
    </source>
</evidence>
<dbReference type="Proteomes" id="UP001152799">
    <property type="component" value="Chromosome 9"/>
</dbReference>
<keyword evidence="6" id="KW-0732">Signal</keyword>
<feature type="signal peptide" evidence="6">
    <location>
        <begin position="1"/>
        <end position="23"/>
    </location>
</feature>
<keyword evidence="9" id="KW-1185">Reference proteome</keyword>
<proteinExistence type="inferred from homology"/>
<dbReference type="InterPro" id="IPR029058">
    <property type="entry name" value="AB_hydrolase_fold"/>
</dbReference>
<dbReference type="GO" id="GO:0052689">
    <property type="term" value="F:carboxylic ester hydrolase activity"/>
    <property type="evidence" value="ECO:0007669"/>
    <property type="project" value="UniProtKB-KW"/>
</dbReference>
<sequence>MLRYFRMHRRLSIFLIILGLVKAELPIANTPIGRYRGTITESRLGKTIYSFTGIRFAEPPVGELRFQPPVPIGCHEGVYNATIDAPLCPQPSVYKTQEDCLYLNVYTTKLPTKYDNNVKKPVIVFIHPGGFYSSGSRFWGPRYFLDRDIVLVTINYRLGSLGFLATGEKESPGNNGFKDQVVALKWVKKNIAAFGGDPGLVTIMGDSAGGISVVLHMLSPMSIGLFHRAAALSGSPTSHVLIGHDELDLAKRQARYVGCPDDTPSNIYNCLKTVSAEDLGNSLGKFAEFGGDPLLIWRVVIEKDFGQERFLTGHPITLIKNNKILTKVPFMTGITKDEFGQRAFFVLNNQTRLDRLNNEWYQTAPIPFFYERNTSYSKVISKDLRKFYFNNQIIDSSQADNLGHLYSDSHVGFGANRGVKLMSEHNPLPSFYYRYSYQGSYSFYYYPNSNNKTFGVVHMDDLIYIFSIPTGRFPIFNATEPEEIEITEKLTSNPTPTIDSKLDNVIWKTFNSKTQTFLDIGKKLVNRERLYERRYEEWEKLFPLSFY</sequence>
<evidence type="ECO:0000256" key="6">
    <source>
        <dbReference type="RuleBase" id="RU361235"/>
    </source>
</evidence>
<reference evidence="8" key="1">
    <citation type="submission" date="2022-01" db="EMBL/GenBank/DDBJ databases">
        <authorList>
            <person name="King R."/>
        </authorList>
    </citation>
    <scope>NUCLEOTIDE SEQUENCE</scope>
</reference>
<name>A0A9N9QSA8_9CUCU</name>
<evidence type="ECO:0000256" key="3">
    <source>
        <dbReference type="ARBA" id="ARBA00022801"/>
    </source>
</evidence>
<dbReference type="EMBL" id="OU892285">
    <property type="protein sequence ID" value="CAG9773587.1"/>
    <property type="molecule type" value="Genomic_DNA"/>
</dbReference>
<feature type="chain" id="PRO_5040537008" description="Carboxylic ester hydrolase" evidence="6">
    <location>
        <begin position="24"/>
        <end position="547"/>
    </location>
</feature>
<dbReference type="PROSITE" id="PS00122">
    <property type="entry name" value="CARBOXYLESTERASE_B_1"/>
    <property type="match status" value="1"/>
</dbReference>
<feature type="domain" description="Carboxylesterase type B" evidence="7">
    <location>
        <begin position="26"/>
        <end position="538"/>
    </location>
</feature>
<evidence type="ECO:0000256" key="2">
    <source>
        <dbReference type="ARBA" id="ARBA00022487"/>
    </source>
</evidence>
<keyword evidence="5" id="KW-0325">Glycoprotein</keyword>
<comment type="similarity">
    <text evidence="1 6">Belongs to the type-B carboxylesterase/lipase family.</text>
</comment>
<dbReference type="Pfam" id="PF00135">
    <property type="entry name" value="COesterase"/>
    <property type="match status" value="1"/>
</dbReference>
<dbReference type="PANTHER" id="PTHR43142">
    <property type="entry name" value="CARBOXYLIC ESTER HYDROLASE"/>
    <property type="match status" value="1"/>
</dbReference>
<evidence type="ECO:0000256" key="4">
    <source>
        <dbReference type="ARBA" id="ARBA00023157"/>
    </source>
</evidence>
<dbReference type="Gene3D" id="3.40.50.1820">
    <property type="entry name" value="alpha/beta hydrolase"/>
    <property type="match status" value="1"/>
</dbReference>
<evidence type="ECO:0000313" key="9">
    <source>
        <dbReference type="Proteomes" id="UP001152799"/>
    </source>
</evidence>
<dbReference type="InterPro" id="IPR002018">
    <property type="entry name" value="CarbesteraseB"/>
</dbReference>
<dbReference type="SUPFAM" id="SSF53474">
    <property type="entry name" value="alpha/beta-Hydrolases"/>
    <property type="match status" value="1"/>
</dbReference>
<keyword evidence="3 6" id="KW-0378">Hydrolase</keyword>
<dbReference type="PANTHER" id="PTHR43142:SF1">
    <property type="entry name" value="CARBOXYLIC ESTER HYDROLASE"/>
    <property type="match status" value="1"/>
</dbReference>
<organism evidence="8 9">
    <name type="scientific">Ceutorhynchus assimilis</name>
    <name type="common">cabbage seed weevil</name>
    <dbReference type="NCBI Taxonomy" id="467358"/>
    <lineage>
        <taxon>Eukaryota</taxon>
        <taxon>Metazoa</taxon>
        <taxon>Ecdysozoa</taxon>
        <taxon>Arthropoda</taxon>
        <taxon>Hexapoda</taxon>
        <taxon>Insecta</taxon>
        <taxon>Pterygota</taxon>
        <taxon>Neoptera</taxon>
        <taxon>Endopterygota</taxon>
        <taxon>Coleoptera</taxon>
        <taxon>Polyphaga</taxon>
        <taxon>Cucujiformia</taxon>
        <taxon>Curculionidae</taxon>
        <taxon>Ceutorhynchinae</taxon>
        <taxon>Ceutorhynchus</taxon>
    </lineage>
</organism>
<dbReference type="AlphaFoldDB" id="A0A9N9QSA8"/>
<accession>A0A9N9QSA8</accession>
<dbReference type="OrthoDB" id="19653at2759"/>
<evidence type="ECO:0000256" key="5">
    <source>
        <dbReference type="ARBA" id="ARBA00023180"/>
    </source>
</evidence>
<keyword evidence="4" id="KW-1015">Disulfide bond</keyword>